<accession>A0ABY5KWM4</accession>
<dbReference type="Pfam" id="PF00005">
    <property type="entry name" value="ABC_tran"/>
    <property type="match status" value="1"/>
</dbReference>
<dbReference type="Pfam" id="PF08352">
    <property type="entry name" value="oligo_HPY"/>
    <property type="match status" value="1"/>
</dbReference>
<dbReference type="PROSITE" id="PS50893">
    <property type="entry name" value="ABC_TRANSPORTER_2"/>
    <property type="match status" value="1"/>
</dbReference>
<dbReference type="InterPro" id="IPR003593">
    <property type="entry name" value="AAA+_ATPase"/>
</dbReference>
<keyword evidence="4 6" id="KW-0067">ATP-binding</keyword>
<proteinExistence type="inferred from homology"/>
<organism evidence="6 7">
    <name type="scientific">Cellulomonas xiejunii</name>
    <dbReference type="NCBI Taxonomy" id="2968083"/>
    <lineage>
        <taxon>Bacteria</taxon>
        <taxon>Bacillati</taxon>
        <taxon>Actinomycetota</taxon>
        <taxon>Actinomycetes</taxon>
        <taxon>Micrococcales</taxon>
        <taxon>Cellulomonadaceae</taxon>
        <taxon>Cellulomonas</taxon>
    </lineage>
</organism>
<evidence type="ECO:0000256" key="2">
    <source>
        <dbReference type="ARBA" id="ARBA00022448"/>
    </source>
</evidence>
<dbReference type="SUPFAM" id="SSF52540">
    <property type="entry name" value="P-loop containing nucleoside triphosphate hydrolases"/>
    <property type="match status" value="1"/>
</dbReference>
<dbReference type="SMART" id="SM00382">
    <property type="entry name" value="AAA"/>
    <property type="match status" value="1"/>
</dbReference>
<keyword evidence="3" id="KW-0547">Nucleotide-binding</keyword>
<evidence type="ECO:0000313" key="7">
    <source>
        <dbReference type="Proteomes" id="UP001316384"/>
    </source>
</evidence>
<comment type="similarity">
    <text evidence="1">Belongs to the ABC transporter superfamily.</text>
</comment>
<feature type="domain" description="ABC transporter" evidence="5">
    <location>
        <begin position="15"/>
        <end position="258"/>
    </location>
</feature>
<dbReference type="CDD" id="cd03257">
    <property type="entry name" value="ABC_NikE_OppD_transporters"/>
    <property type="match status" value="1"/>
</dbReference>
<evidence type="ECO:0000256" key="4">
    <source>
        <dbReference type="ARBA" id="ARBA00022840"/>
    </source>
</evidence>
<name>A0ABY5KWM4_9CELL</name>
<keyword evidence="7" id="KW-1185">Reference proteome</keyword>
<reference evidence="6 7" key="1">
    <citation type="submission" date="2022-07" db="EMBL/GenBank/DDBJ databases">
        <title>Novel species in genus cellulomonas.</title>
        <authorList>
            <person name="Ye L."/>
        </authorList>
    </citation>
    <scope>NUCLEOTIDE SEQUENCE [LARGE SCALE GENOMIC DNA]</scope>
    <source>
        <strain evidence="7">zg-B89</strain>
    </source>
</reference>
<dbReference type="EMBL" id="CP101987">
    <property type="protein sequence ID" value="UUI73540.1"/>
    <property type="molecule type" value="Genomic_DNA"/>
</dbReference>
<gene>
    <name evidence="6" type="ORF">NP048_08960</name>
</gene>
<dbReference type="PROSITE" id="PS00211">
    <property type="entry name" value="ABC_TRANSPORTER_1"/>
    <property type="match status" value="1"/>
</dbReference>
<dbReference type="NCBIfam" id="TIGR01727">
    <property type="entry name" value="oligo_HPY"/>
    <property type="match status" value="1"/>
</dbReference>
<dbReference type="RefSeq" id="WP_227578651.1">
    <property type="nucleotide sequence ID" value="NZ_CP101987.1"/>
</dbReference>
<sequence length="343" mass="37325">MKAALSRLEESRDVLLVDDLHVHFTVRTPRGRRTLRAVDGVSLRLARGETLGLVGESGCGKSTLVRTIFGINAPASGRVEVLGSELARLTPRSRRAVRNRMQLVFQDPYSSLDPRMSAHDIVAEPLRIVKRYSRARVVDLLEGVGLSADVMDRRPGEFSGGQRQRLGIARALALDPDVLVLDEPVSALDVSVQAQVINVLEELQERLGLAYLFIAHDLSVVRHISDRVAVMHLGKIVETGPTEEVFARPMHPYTRALLAAAPVPDPRARGGHIALVGELPDATATPSGCSFRTRCPIADEVCATVDPTLGPARSDHMFACHRAELSLTTVAPRLSSRPESRSS</sequence>
<protein>
    <submittedName>
        <fullName evidence="6">ATP-binding cassette domain-containing protein</fullName>
    </submittedName>
</protein>
<dbReference type="Gene3D" id="3.40.50.300">
    <property type="entry name" value="P-loop containing nucleotide triphosphate hydrolases"/>
    <property type="match status" value="1"/>
</dbReference>
<dbReference type="InterPro" id="IPR027417">
    <property type="entry name" value="P-loop_NTPase"/>
</dbReference>
<evidence type="ECO:0000256" key="3">
    <source>
        <dbReference type="ARBA" id="ARBA00022741"/>
    </source>
</evidence>
<dbReference type="InterPro" id="IPR017871">
    <property type="entry name" value="ABC_transporter-like_CS"/>
</dbReference>
<dbReference type="InterPro" id="IPR003439">
    <property type="entry name" value="ABC_transporter-like_ATP-bd"/>
</dbReference>
<keyword evidence="2" id="KW-0813">Transport</keyword>
<evidence type="ECO:0000313" key="6">
    <source>
        <dbReference type="EMBL" id="UUI73540.1"/>
    </source>
</evidence>
<dbReference type="PANTHER" id="PTHR43776">
    <property type="entry name" value="TRANSPORT ATP-BINDING PROTEIN"/>
    <property type="match status" value="1"/>
</dbReference>
<dbReference type="InterPro" id="IPR050319">
    <property type="entry name" value="ABC_transp_ATP-bind"/>
</dbReference>
<dbReference type="PANTHER" id="PTHR43776:SF7">
    <property type="entry name" value="D,D-DIPEPTIDE TRANSPORT ATP-BINDING PROTEIN DDPF-RELATED"/>
    <property type="match status" value="1"/>
</dbReference>
<evidence type="ECO:0000259" key="5">
    <source>
        <dbReference type="PROSITE" id="PS50893"/>
    </source>
</evidence>
<dbReference type="InterPro" id="IPR013563">
    <property type="entry name" value="Oligopep_ABC_C"/>
</dbReference>
<evidence type="ECO:0000256" key="1">
    <source>
        <dbReference type="ARBA" id="ARBA00005417"/>
    </source>
</evidence>
<dbReference type="GO" id="GO:0005524">
    <property type="term" value="F:ATP binding"/>
    <property type="evidence" value="ECO:0007669"/>
    <property type="project" value="UniProtKB-KW"/>
</dbReference>
<dbReference type="Proteomes" id="UP001316384">
    <property type="component" value="Chromosome"/>
</dbReference>